<keyword evidence="2" id="KW-1185">Reference proteome</keyword>
<reference evidence="2" key="1">
    <citation type="journal article" date="2019" name="Int. J. Syst. Evol. Microbiol.">
        <title>The Global Catalogue of Microorganisms (GCM) 10K type strain sequencing project: providing services to taxonomists for standard genome sequencing and annotation.</title>
        <authorList>
            <consortium name="The Broad Institute Genomics Platform"/>
            <consortium name="The Broad Institute Genome Sequencing Center for Infectious Disease"/>
            <person name="Wu L."/>
            <person name="Ma J."/>
        </authorList>
    </citation>
    <scope>NUCLEOTIDE SEQUENCE [LARGE SCALE GENOMIC DNA]</scope>
    <source>
        <strain evidence="2">JCM 19212</strain>
    </source>
</reference>
<dbReference type="Proteomes" id="UP001501083">
    <property type="component" value="Unassembled WGS sequence"/>
</dbReference>
<sequence length="219" mass="24535">MAHIRTAPVVSATIAMLVVGATAVAWPVLAHRLDQWKRQRSIVAADDSTQWDIIRTYLEHERQRTDRVSTLYFDTKSAALCSLDKPEPCDRYEFISAGREGALVDRSYAAVPIELQLQLDRIALARTYNPDPRMPAVPTLANAEQGAFERACDNATPPDRPILIRISRAAVDEASQRGMAMVQLRFCDGSSRFFVASFLREGANWTVSEGDVLERKGRW</sequence>
<organism evidence="1 2">
    <name type="scientific">Lysobacter panacisoli</name>
    <dbReference type="NCBI Taxonomy" id="1255263"/>
    <lineage>
        <taxon>Bacteria</taxon>
        <taxon>Pseudomonadati</taxon>
        <taxon>Pseudomonadota</taxon>
        <taxon>Gammaproteobacteria</taxon>
        <taxon>Lysobacterales</taxon>
        <taxon>Lysobacteraceae</taxon>
        <taxon>Lysobacter</taxon>
    </lineage>
</organism>
<gene>
    <name evidence="1" type="ORF">GCM10025759_33570</name>
</gene>
<comment type="caution">
    <text evidence="1">The sequence shown here is derived from an EMBL/GenBank/DDBJ whole genome shotgun (WGS) entry which is preliminary data.</text>
</comment>
<dbReference type="RefSeq" id="WP_158984140.1">
    <property type="nucleotide sequence ID" value="NZ_BAABKY010000006.1"/>
</dbReference>
<protein>
    <submittedName>
        <fullName evidence="1">Uncharacterized protein</fullName>
    </submittedName>
</protein>
<name>A0ABP9LSV9_9GAMM</name>
<evidence type="ECO:0000313" key="2">
    <source>
        <dbReference type="Proteomes" id="UP001501083"/>
    </source>
</evidence>
<proteinExistence type="predicted"/>
<accession>A0ABP9LSV9</accession>
<dbReference type="EMBL" id="BAABKY010000006">
    <property type="protein sequence ID" value="GAA5082268.1"/>
    <property type="molecule type" value="Genomic_DNA"/>
</dbReference>
<evidence type="ECO:0000313" key="1">
    <source>
        <dbReference type="EMBL" id="GAA5082268.1"/>
    </source>
</evidence>